<feature type="non-terminal residue" evidence="1">
    <location>
        <position position="588"/>
    </location>
</feature>
<accession>A0ACB6YXJ7</accession>
<gene>
    <name evidence="1" type="ORF">BDM02DRAFT_3133305</name>
</gene>
<dbReference type="Proteomes" id="UP000886501">
    <property type="component" value="Unassembled WGS sequence"/>
</dbReference>
<evidence type="ECO:0000313" key="1">
    <source>
        <dbReference type="EMBL" id="KAF9642131.1"/>
    </source>
</evidence>
<dbReference type="EMBL" id="MU118668">
    <property type="protein sequence ID" value="KAF9642131.1"/>
    <property type="molecule type" value="Genomic_DNA"/>
</dbReference>
<sequence length="588" mass="65170">MSYRVIVNAKRAKREEAIRETAALTTRELSEEEQRITSSCSTFISAVLLACSNVIVASQIVQVIEEGQWTSTQVVTVFIKLAVRAQDETNCVTEVMFSDALRSASKLDAHFTTTKELKGPLHGVLISFKDLTPVPYCEVKLGQKLKFGYYFDDGMARITPACHCAGCETVEALRKQGRERIELELPSRVLPTTMSCVLESLFCTPRPYSARHGKKVSEAFTFLSPTFGNTDFFGNKGPDPTESNLELAYTYIPRFLHVMIGWYLEKVWDAHGSDGTTSPGLASSTLIHDNTSSPKELYKLLYGKKWGYDTDAMEEMGEDEEVVEMMKVVNPALGEKGFDRDDWEKWKAIHPTDSPNLDFPNFRTGCTQLIRPHHSSLLPIVMSRVQSVARRPCNACSRYLRLAPIQGFFSSNQANQGGYPGDGDFGGEGDFGGDGRGTFVPPYPTREPNGRDLIVGMTNPDAGGGTIDCFDKNALKNWVGPECWKLRKVIQKPIGEQTTAAAPGHRREKKGAFKINFYEPLGMSGKELTKEKFAPPTQGVGINLPRHSLPSYSNSGKNRCYKTTPISRVGNRPHYSSSQTSCPKPPPT</sequence>
<comment type="caution">
    <text evidence="1">The sequence shown here is derived from an EMBL/GenBank/DDBJ whole genome shotgun (WGS) entry which is preliminary data.</text>
</comment>
<name>A0ACB6YXJ7_THEGA</name>
<evidence type="ECO:0000313" key="2">
    <source>
        <dbReference type="Proteomes" id="UP000886501"/>
    </source>
</evidence>
<proteinExistence type="predicted"/>
<keyword evidence="2" id="KW-1185">Reference proteome</keyword>
<protein>
    <submittedName>
        <fullName evidence="1">Uncharacterized protein</fullName>
    </submittedName>
</protein>
<reference evidence="1" key="2">
    <citation type="journal article" date="2020" name="Nat. Commun.">
        <title>Large-scale genome sequencing of mycorrhizal fungi provides insights into the early evolution of symbiotic traits.</title>
        <authorList>
            <person name="Miyauchi S."/>
            <person name="Kiss E."/>
            <person name="Kuo A."/>
            <person name="Drula E."/>
            <person name="Kohler A."/>
            <person name="Sanchez-Garcia M."/>
            <person name="Morin E."/>
            <person name="Andreopoulos B."/>
            <person name="Barry K.W."/>
            <person name="Bonito G."/>
            <person name="Buee M."/>
            <person name="Carver A."/>
            <person name="Chen C."/>
            <person name="Cichocki N."/>
            <person name="Clum A."/>
            <person name="Culley D."/>
            <person name="Crous P.W."/>
            <person name="Fauchery L."/>
            <person name="Girlanda M."/>
            <person name="Hayes R.D."/>
            <person name="Keri Z."/>
            <person name="LaButti K."/>
            <person name="Lipzen A."/>
            <person name="Lombard V."/>
            <person name="Magnuson J."/>
            <person name="Maillard F."/>
            <person name="Murat C."/>
            <person name="Nolan M."/>
            <person name="Ohm R.A."/>
            <person name="Pangilinan J."/>
            <person name="Pereira M.F."/>
            <person name="Perotto S."/>
            <person name="Peter M."/>
            <person name="Pfister S."/>
            <person name="Riley R."/>
            <person name="Sitrit Y."/>
            <person name="Stielow J.B."/>
            <person name="Szollosi G."/>
            <person name="Zifcakova L."/>
            <person name="Stursova M."/>
            <person name="Spatafora J.W."/>
            <person name="Tedersoo L."/>
            <person name="Vaario L.M."/>
            <person name="Yamada A."/>
            <person name="Yan M."/>
            <person name="Wang P."/>
            <person name="Xu J."/>
            <person name="Bruns T."/>
            <person name="Baldrian P."/>
            <person name="Vilgalys R."/>
            <person name="Dunand C."/>
            <person name="Henrissat B."/>
            <person name="Grigoriev I.V."/>
            <person name="Hibbett D."/>
            <person name="Nagy L.G."/>
            <person name="Martin F.M."/>
        </authorList>
    </citation>
    <scope>NUCLEOTIDE SEQUENCE</scope>
    <source>
        <strain evidence="1">P2</strain>
    </source>
</reference>
<organism evidence="1 2">
    <name type="scientific">Thelephora ganbajun</name>
    <name type="common">Ganba fungus</name>
    <dbReference type="NCBI Taxonomy" id="370292"/>
    <lineage>
        <taxon>Eukaryota</taxon>
        <taxon>Fungi</taxon>
        <taxon>Dikarya</taxon>
        <taxon>Basidiomycota</taxon>
        <taxon>Agaricomycotina</taxon>
        <taxon>Agaricomycetes</taxon>
        <taxon>Thelephorales</taxon>
        <taxon>Thelephoraceae</taxon>
        <taxon>Thelephora</taxon>
    </lineage>
</organism>
<reference evidence="1" key="1">
    <citation type="submission" date="2019-10" db="EMBL/GenBank/DDBJ databases">
        <authorList>
            <consortium name="DOE Joint Genome Institute"/>
            <person name="Kuo A."/>
            <person name="Miyauchi S."/>
            <person name="Kiss E."/>
            <person name="Drula E."/>
            <person name="Kohler A."/>
            <person name="Sanchez-Garcia M."/>
            <person name="Andreopoulos B."/>
            <person name="Barry K.W."/>
            <person name="Bonito G."/>
            <person name="Buee M."/>
            <person name="Carver A."/>
            <person name="Chen C."/>
            <person name="Cichocki N."/>
            <person name="Clum A."/>
            <person name="Culley D."/>
            <person name="Crous P.W."/>
            <person name="Fauchery L."/>
            <person name="Girlanda M."/>
            <person name="Hayes R."/>
            <person name="Keri Z."/>
            <person name="Labutti K."/>
            <person name="Lipzen A."/>
            <person name="Lombard V."/>
            <person name="Magnuson J."/>
            <person name="Maillard F."/>
            <person name="Morin E."/>
            <person name="Murat C."/>
            <person name="Nolan M."/>
            <person name="Ohm R."/>
            <person name="Pangilinan J."/>
            <person name="Pereira M."/>
            <person name="Perotto S."/>
            <person name="Peter M."/>
            <person name="Riley R."/>
            <person name="Sitrit Y."/>
            <person name="Stielow B."/>
            <person name="Szollosi G."/>
            <person name="Zifcakova L."/>
            <person name="Stursova M."/>
            <person name="Spatafora J.W."/>
            <person name="Tedersoo L."/>
            <person name="Vaario L.-M."/>
            <person name="Yamada A."/>
            <person name="Yan M."/>
            <person name="Wang P."/>
            <person name="Xu J."/>
            <person name="Bruns T."/>
            <person name="Baldrian P."/>
            <person name="Vilgalys R."/>
            <person name="Henrissat B."/>
            <person name="Grigoriev I.V."/>
            <person name="Hibbett D."/>
            <person name="Nagy L.G."/>
            <person name="Martin F.M."/>
        </authorList>
    </citation>
    <scope>NUCLEOTIDE SEQUENCE</scope>
    <source>
        <strain evidence="1">P2</strain>
    </source>
</reference>